<evidence type="ECO:0000313" key="1">
    <source>
        <dbReference type="EMBL" id="JAH91333.1"/>
    </source>
</evidence>
<sequence>MGPLTAIFIYSQQIMVCLSTLSMREKFQTEILR</sequence>
<dbReference type="AlphaFoldDB" id="A0A0E9WPF0"/>
<reference evidence="1" key="2">
    <citation type="journal article" date="2015" name="Fish Shellfish Immunol.">
        <title>Early steps in the European eel (Anguilla anguilla)-Vibrio vulnificus interaction in the gills: Role of the RtxA13 toxin.</title>
        <authorList>
            <person name="Callol A."/>
            <person name="Pajuelo D."/>
            <person name="Ebbesson L."/>
            <person name="Teles M."/>
            <person name="MacKenzie S."/>
            <person name="Amaro C."/>
        </authorList>
    </citation>
    <scope>NUCLEOTIDE SEQUENCE</scope>
</reference>
<accession>A0A0E9WPF0</accession>
<protein>
    <submittedName>
        <fullName evidence="1">Uncharacterized protein</fullName>
    </submittedName>
</protein>
<proteinExistence type="predicted"/>
<reference evidence="1" key="1">
    <citation type="submission" date="2014-11" db="EMBL/GenBank/DDBJ databases">
        <authorList>
            <person name="Amaro Gonzalez C."/>
        </authorList>
    </citation>
    <scope>NUCLEOTIDE SEQUENCE</scope>
</reference>
<dbReference type="EMBL" id="GBXM01017244">
    <property type="protein sequence ID" value="JAH91333.1"/>
    <property type="molecule type" value="Transcribed_RNA"/>
</dbReference>
<organism evidence="1">
    <name type="scientific">Anguilla anguilla</name>
    <name type="common">European freshwater eel</name>
    <name type="synonym">Muraena anguilla</name>
    <dbReference type="NCBI Taxonomy" id="7936"/>
    <lineage>
        <taxon>Eukaryota</taxon>
        <taxon>Metazoa</taxon>
        <taxon>Chordata</taxon>
        <taxon>Craniata</taxon>
        <taxon>Vertebrata</taxon>
        <taxon>Euteleostomi</taxon>
        <taxon>Actinopterygii</taxon>
        <taxon>Neopterygii</taxon>
        <taxon>Teleostei</taxon>
        <taxon>Anguilliformes</taxon>
        <taxon>Anguillidae</taxon>
        <taxon>Anguilla</taxon>
    </lineage>
</organism>
<name>A0A0E9WPF0_ANGAN</name>